<proteinExistence type="predicted"/>
<protein>
    <submittedName>
        <fullName evidence="1">MerR family transcriptional regulator</fullName>
    </submittedName>
</protein>
<dbReference type="AlphaFoldDB" id="W2D2J2"/>
<evidence type="ECO:0000313" key="2">
    <source>
        <dbReference type="Proteomes" id="UP000034980"/>
    </source>
</evidence>
<dbReference type="PANTHER" id="PTHR34585:SF22">
    <property type="entry name" value="HELIX-TURN-HELIX DOMAIN-CONTAINING PROTEIN"/>
    <property type="match status" value="1"/>
</dbReference>
<dbReference type="SUPFAM" id="SSF46955">
    <property type="entry name" value="Putative DNA-binding domain"/>
    <property type="match status" value="1"/>
</dbReference>
<sequence length="131" mass="15712">MVPNNINMEIIAVESQAYQELMDRLQRIEQYIDRTSHLLQDIDDELEMSTKDLIETLSVSESTLYRWRKKQLIRYRYTESRDVRYFFKSIVIAVKCNRLRISGMRSDEVLGRLNRFKDNLIMSSCLNPQNR</sequence>
<dbReference type="PATRIC" id="fig|1411915.3.peg.458"/>
<dbReference type="EMBL" id="AYYF01001037">
    <property type="protein sequence ID" value="ETK12922.1"/>
    <property type="molecule type" value="Genomic_DNA"/>
</dbReference>
<dbReference type="InterPro" id="IPR009061">
    <property type="entry name" value="DNA-bd_dom_put_sf"/>
</dbReference>
<dbReference type="Proteomes" id="UP000034980">
    <property type="component" value="Unassembled WGS sequence"/>
</dbReference>
<accession>W2D2J2</accession>
<dbReference type="PANTHER" id="PTHR34585">
    <property type="match status" value="1"/>
</dbReference>
<organism evidence="1 2">
    <name type="scientific">Tannerella sp. oral taxon BU063 isolate Cell 8/11</name>
    <dbReference type="NCBI Taxonomy" id="1411915"/>
    <lineage>
        <taxon>Bacteria</taxon>
        <taxon>Pseudomonadati</taxon>
        <taxon>Bacteroidota</taxon>
        <taxon>Bacteroidia</taxon>
        <taxon>Bacteroidales</taxon>
        <taxon>Tannerellaceae</taxon>
        <taxon>Tannerella</taxon>
    </lineage>
</organism>
<reference evidence="1 2" key="1">
    <citation type="submission" date="2013-11" db="EMBL/GenBank/DDBJ databases">
        <title>Single cell genomics of uncultured Tannerella BU063 (oral taxon 286).</title>
        <authorList>
            <person name="Beall C.J."/>
            <person name="Campbell A.G."/>
            <person name="Griffen A.L."/>
            <person name="Podar M."/>
            <person name="Leys E.J."/>
        </authorList>
    </citation>
    <scope>NUCLEOTIDE SEQUENCE [LARGE SCALE GENOMIC DNA]</scope>
    <source>
        <strain evidence="1">Cell 8/11</strain>
    </source>
</reference>
<comment type="caution">
    <text evidence="1">The sequence shown here is derived from an EMBL/GenBank/DDBJ whole genome shotgun (WGS) entry which is preliminary data.</text>
</comment>
<name>W2D2J2_9BACT</name>
<evidence type="ECO:0000313" key="1">
    <source>
        <dbReference type="EMBL" id="ETK12922.1"/>
    </source>
</evidence>
<gene>
    <name evidence="1" type="ORF">T235_06510</name>
</gene>